<accession>A0A1B7XWT0</accession>
<proteinExistence type="predicted"/>
<keyword evidence="3" id="KW-1185">Reference proteome</keyword>
<evidence type="ECO:0000313" key="2">
    <source>
        <dbReference type="EMBL" id="OBR04226.1"/>
    </source>
</evidence>
<dbReference type="VEuPathDB" id="FungiDB:CH63R_13353"/>
<dbReference type="KEGG" id="chig:CH63R_13353"/>
<sequence length="149" mass="17500">MCVTRVVRHICAHTTIENGHCSKSMKRGGRLCKKLKKKNVDVLDYCNWDSPWGYCLYRNWRRGWACHKCKRPTQRSPRCICGHVVCRRCSCRQVKSQPPKKKKKHGVYSAIKNTKWTQKDKPTPRKKKQHNPQSLLRVPVFNPSIGDWV</sequence>
<dbReference type="AlphaFoldDB" id="A0A1B7XWT0"/>
<name>A0A1B7XWT0_COLHI</name>
<organism evidence="2 3">
    <name type="scientific">Colletotrichum higginsianum (strain IMI 349063)</name>
    <name type="common">Crucifer anthracnose fungus</name>
    <dbReference type="NCBI Taxonomy" id="759273"/>
    <lineage>
        <taxon>Eukaryota</taxon>
        <taxon>Fungi</taxon>
        <taxon>Dikarya</taxon>
        <taxon>Ascomycota</taxon>
        <taxon>Pezizomycotina</taxon>
        <taxon>Sordariomycetes</taxon>
        <taxon>Hypocreomycetidae</taxon>
        <taxon>Glomerellales</taxon>
        <taxon>Glomerellaceae</taxon>
        <taxon>Colletotrichum</taxon>
        <taxon>Colletotrichum destructivum species complex</taxon>
    </lineage>
</organism>
<dbReference type="EMBL" id="LTAN01000009">
    <property type="protein sequence ID" value="OBR04226.1"/>
    <property type="molecule type" value="Genomic_DNA"/>
</dbReference>
<reference evidence="3" key="1">
    <citation type="journal article" date="2017" name="BMC Genomics">
        <title>Gapless genome assembly of Colletotrichum higginsianum reveals chromosome structure and association of transposable elements with secondary metabolite gene clusters.</title>
        <authorList>
            <person name="Dallery J.-F."/>
            <person name="Lapalu N."/>
            <person name="Zampounis A."/>
            <person name="Pigne S."/>
            <person name="Luyten I."/>
            <person name="Amselem J."/>
            <person name="Wittenberg A.H.J."/>
            <person name="Zhou S."/>
            <person name="de Queiroz M.V."/>
            <person name="Robin G.P."/>
            <person name="Auger A."/>
            <person name="Hainaut M."/>
            <person name="Henrissat B."/>
            <person name="Kim K.-T."/>
            <person name="Lee Y.-H."/>
            <person name="Lespinet O."/>
            <person name="Schwartz D.C."/>
            <person name="Thon M.R."/>
            <person name="O'Connell R.J."/>
        </authorList>
    </citation>
    <scope>NUCLEOTIDE SEQUENCE [LARGE SCALE GENOMIC DNA]</scope>
    <source>
        <strain evidence="3">IMI 349063</strain>
    </source>
</reference>
<dbReference type="Proteomes" id="UP000092177">
    <property type="component" value="Chromosome 9"/>
</dbReference>
<protein>
    <submittedName>
        <fullName evidence="2">Uncharacterized protein</fullName>
    </submittedName>
</protein>
<dbReference type="GeneID" id="28872434"/>
<gene>
    <name evidence="2" type="ORF">CH63R_13353</name>
</gene>
<feature type="region of interest" description="Disordered" evidence="1">
    <location>
        <begin position="96"/>
        <end position="136"/>
    </location>
</feature>
<evidence type="ECO:0000313" key="3">
    <source>
        <dbReference type="Proteomes" id="UP000092177"/>
    </source>
</evidence>
<dbReference type="OrthoDB" id="10490746at2759"/>
<evidence type="ECO:0000256" key="1">
    <source>
        <dbReference type="SAM" id="MobiDB-lite"/>
    </source>
</evidence>
<dbReference type="RefSeq" id="XP_018152744.1">
    <property type="nucleotide sequence ID" value="XM_018308327.1"/>
</dbReference>
<comment type="caution">
    <text evidence="2">The sequence shown here is derived from an EMBL/GenBank/DDBJ whole genome shotgun (WGS) entry which is preliminary data.</text>
</comment>